<dbReference type="AlphaFoldDB" id="A0A915JMD7"/>
<evidence type="ECO:0000313" key="2">
    <source>
        <dbReference type="WBParaSite" id="nRc.2.0.1.t27345-RA"/>
    </source>
</evidence>
<accession>A0A915JMD7</accession>
<dbReference type="WBParaSite" id="nRc.2.0.1.t27345-RA">
    <property type="protein sequence ID" value="nRc.2.0.1.t27345-RA"/>
    <property type="gene ID" value="nRc.2.0.1.g27345"/>
</dbReference>
<proteinExistence type="predicted"/>
<name>A0A915JMD7_ROMCU</name>
<reference evidence="2" key="1">
    <citation type="submission" date="2022-11" db="UniProtKB">
        <authorList>
            <consortium name="WormBaseParasite"/>
        </authorList>
    </citation>
    <scope>IDENTIFICATION</scope>
</reference>
<organism evidence="1 2">
    <name type="scientific">Romanomermis culicivorax</name>
    <name type="common">Nematode worm</name>
    <dbReference type="NCBI Taxonomy" id="13658"/>
    <lineage>
        <taxon>Eukaryota</taxon>
        <taxon>Metazoa</taxon>
        <taxon>Ecdysozoa</taxon>
        <taxon>Nematoda</taxon>
        <taxon>Enoplea</taxon>
        <taxon>Dorylaimia</taxon>
        <taxon>Mermithida</taxon>
        <taxon>Mermithoidea</taxon>
        <taxon>Mermithidae</taxon>
        <taxon>Romanomermis</taxon>
    </lineage>
</organism>
<sequence length="104" mass="11699">MSMTTAIDQSNEFVDYQEDCDTHQDIKPNSHVMLVSRSVTMSMTLNVLFSVVDENSLSKRSFSSFNNFEPSFLKRSISASNFFAHIFSSIFSPAAFFSRSSNSS</sequence>
<protein>
    <submittedName>
        <fullName evidence="2">Uncharacterized protein</fullName>
    </submittedName>
</protein>
<evidence type="ECO:0000313" key="1">
    <source>
        <dbReference type="Proteomes" id="UP000887565"/>
    </source>
</evidence>
<dbReference type="Proteomes" id="UP000887565">
    <property type="component" value="Unplaced"/>
</dbReference>
<keyword evidence="1" id="KW-1185">Reference proteome</keyword>